<dbReference type="OrthoDB" id="26870at2"/>
<evidence type="ECO:0000313" key="6">
    <source>
        <dbReference type="Proteomes" id="UP000179769"/>
    </source>
</evidence>
<evidence type="ECO:0000256" key="1">
    <source>
        <dbReference type="ARBA" id="ARBA00010062"/>
    </source>
</evidence>
<comment type="caution">
    <text evidence="5">The sequence shown here is derived from an EMBL/GenBank/DDBJ whole genome shotgun (WGS) entry which is preliminary data.</text>
</comment>
<evidence type="ECO:0000259" key="4">
    <source>
        <dbReference type="Pfam" id="PF13458"/>
    </source>
</evidence>
<dbReference type="EMBL" id="MAXA01000025">
    <property type="protein sequence ID" value="OHV43972.1"/>
    <property type="molecule type" value="Genomic_DNA"/>
</dbReference>
<dbReference type="PANTHER" id="PTHR47235">
    <property type="entry name" value="BLR6548 PROTEIN"/>
    <property type="match status" value="1"/>
</dbReference>
<evidence type="ECO:0000313" key="5">
    <source>
        <dbReference type="EMBL" id="OHV43972.1"/>
    </source>
</evidence>
<keyword evidence="6" id="KW-1185">Reference proteome</keyword>
<gene>
    <name evidence="5" type="ORF">BBK14_10295</name>
</gene>
<dbReference type="Proteomes" id="UP000179769">
    <property type="component" value="Unassembled WGS sequence"/>
</dbReference>
<comment type="similarity">
    <text evidence="1">Belongs to the leucine-binding protein family.</text>
</comment>
<dbReference type="PROSITE" id="PS51257">
    <property type="entry name" value="PROKAR_LIPOPROTEIN"/>
    <property type="match status" value="1"/>
</dbReference>
<organism evidence="5 6">
    <name type="scientific">Parafrankia soli</name>
    <dbReference type="NCBI Taxonomy" id="2599596"/>
    <lineage>
        <taxon>Bacteria</taxon>
        <taxon>Bacillati</taxon>
        <taxon>Actinomycetota</taxon>
        <taxon>Actinomycetes</taxon>
        <taxon>Frankiales</taxon>
        <taxon>Frankiaceae</taxon>
        <taxon>Parafrankia</taxon>
    </lineage>
</organism>
<sequence length="420" mass="43952">MSRPSAVRRRHRRAAAATAAAVLLLAGAGCDSGRAPDAASVPCATPGVTDSQVRIGLIYPDTGPLSSVFMAARSGFEARLALANAAGGVHGRMIKIVWVDDGGNPATNEVVARRLVERDGVFAVAELTTAASGSARYLAGADVPVVGLAAEAVWNDFDNMFAPDYLFSSGGFVTTLGEFARAQGGTWVAVVEQSLSASSEALSDQVISSMTTRGVTPVARLSYTVGQSSPEQVVARIAESQADVLVVQTPIDGLREILRASRAAHVAYKVVLSAVAYDKSLLADAGVELAGATAFFDHISWDSDSPDLARFRETMLRYASQTSDPDQVTVLNSYVAADMLLRGLAVAGPCPTRAGFHSRLRSVTDYDAAGLMPGGLDLSTNRGSPSTCLTFAEVNATGTGYEVIPGPDGRQQWCGTRHRL</sequence>
<dbReference type="InterPro" id="IPR028082">
    <property type="entry name" value="Peripla_BP_I"/>
</dbReference>
<dbReference type="InterPro" id="IPR028081">
    <property type="entry name" value="Leu-bd"/>
</dbReference>
<name>A0A1S1RFG2_9ACTN</name>
<keyword evidence="2 3" id="KW-0732">Signal</keyword>
<reference evidence="6" key="1">
    <citation type="submission" date="2016-07" db="EMBL/GenBank/DDBJ databases">
        <title>Frankia sp. NRRL B-16219 Genome sequencing.</title>
        <authorList>
            <person name="Ghodhbane-Gtari F."/>
            <person name="Swanson E."/>
            <person name="Gueddou A."/>
            <person name="Louati M."/>
            <person name="Nouioui I."/>
            <person name="Hezbri K."/>
            <person name="Abebe-Akele F."/>
            <person name="Simpson S."/>
            <person name="Morris K."/>
            <person name="Thomas K."/>
            <person name="Gtari M."/>
            <person name="Tisa L.S."/>
        </authorList>
    </citation>
    <scope>NUCLEOTIDE SEQUENCE [LARGE SCALE GENOMIC DNA]</scope>
    <source>
        <strain evidence="6">NRRL B-16219</strain>
    </source>
</reference>
<dbReference type="SUPFAM" id="SSF53822">
    <property type="entry name" value="Periplasmic binding protein-like I"/>
    <property type="match status" value="1"/>
</dbReference>
<dbReference type="Pfam" id="PF13458">
    <property type="entry name" value="Peripla_BP_6"/>
    <property type="match status" value="1"/>
</dbReference>
<accession>A0A1S1RFG2</accession>
<dbReference type="CDD" id="cd06341">
    <property type="entry name" value="PBP1_ABC_ligand_binding-like"/>
    <property type="match status" value="1"/>
</dbReference>
<proteinExistence type="inferred from homology"/>
<feature type="domain" description="Leucine-binding protein" evidence="4">
    <location>
        <begin position="52"/>
        <end position="398"/>
    </location>
</feature>
<evidence type="ECO:0000256" key="3">
    <source>
        <dbReference type="SAM" id="SignalP"/>
    </source>
</evidence>
<evidence type="ECO:0000256" key="2">
    <source>
        <dbReference type="ARBA" id="ARBA00022729"/>
    </source>
</evidence>
<dbReference type="AlphaFoldDB" id="A0A1S1RFG2"/>
<protein>
    <submittedName>
        <fullName evidence="5">Branched-chain amino acid ABC transporter substrate-binding protein</fullName>
    </submittedName>
</protein>
<dbReference type="Gene3D" id="3.40.50.2300">
    <property type="match status" value="2"/>
</dbReference>
<dbReference type="PANTHER" id="PTHR47235:SF1">
    <property type="entry name" value="BLR6548 PROTEIN"/>
    <property type="match status" value="1"/>
</dbReference>
<feature type="chain" id="PRO_5039543450" evidence="3">
    <location>
        <begin position="29"/>
        <end position="420"/>
    </location>
</feature>
<feature type="signal peptide" evidence="3">
    <location>
        <begin position="1"/>
        <end position="28"/>
    </location>
</feature>